<evidence type="ECO:0000256" key="1">
    <source>
        <dbReference type="SAM" id="MobiDB-lite"/>
    </source>
</evidence>
<name>A0A914D4Q2_9BILA</name>
<accession>A0A914D4Q2</accession>
<keyword evidence="3" id="KW-1185">Reference proteome</keyword>
<reference evidence="4" key="1">
    <citation type="submission" date="2022-11" db="UniProtKB">
        <authorList>
            <consortium name="WormBaseParasite"/>
        </authorList>
    </citation>
    <scope>IDENTIFICATION</scope>
</reference>
<dbReference type="InterPro" id="IPR024559">
    <property type="entry name" value="DUF3846"/>
</dbReference>
<dbReference type="WBParaSite" id="ACRNAN_scaffold19052.g13367.t1">
    <property type="protein sequence ID" value="ACRNAN_scaffold19052.g13367.t1"/>
    <property type="gene ID" value="ACRNAN_scaffold19052.g13367"/>
</dbReference>
<evidence type="ECO:0000313" key="4">
    <source>
        <dbReference type="WBParaSite" id="ACRNAN_scaffold19052.g13367.t1"/>
    </source>
</evidence>
<organism evidence="3 4">
    <name type="scientific">Acrobeloides nanus</name>
    <dbReference type="NCBI Taxonomy" id="290746"/>
    <lineage>
        <taxon>Eukaryota</taxon>
        <taxon>Metazoa</taxon>
        <taxon>Ecdysozoa</taxon>
        <taxon>Nematoda</taxon>
        <taxon>Chromadorea</taxon>
        <taxon>Rhabditida</taxon>
        <taxon>Tylenchina</taxon>
        <taxon>Cephalobomorpha</taxon>
        <taxon>Cephaloboidea</taxon>
        <taxon>Cephalobidae</taxon>
        <taxon>Acrobeloides</taxon>
    </lineage>
</organism>
<feature type="region of interest" description="Disordered" evidence="1">
    <location>
        <begin position="370"/>
        <end position="442"/>
    </location>
</feature>
<evidence type="ECO:0000259" key="2">
    <source>
        <dbReference type="Pfam" id="PF12957"/>
    </source>
</evidence>
<proteinExistence type="predicted"/>
<evidence type="ECO:0000313" key="3">
    <source>
        <dbReference type="Proteomes" id="UP000887540"/>
    </source>
</evidence>
<feature type="domain" description="DUF3846" evidence="2">
    <location>
        <begin position="672"/>
        <end position="739"/>
    </location>
</feature>
<dbReference type="Proteomes" id="UP000887540">
    <property type="component" value="Unplaced"/>
</dbReference>
<sequence length="804" mass="89716">MPIWPVWSVFAWTADPRIAVHLRTFRERAVEVSLQWWRHTPPGDVAGLVTDGAIWAERRDPNTMNLPEGWEAYRSASRVNAAFARIDGREPLLEVDETEATGELLLGLHHVGVDIPSCSKRVQPPFFSDSEPGTVDVGEHPDLASSFRSIEKAASAGHFELWLHAVSGKVFRSALADRDDLRRGHSFVLSSLHGRLGAFPVDLLRGRPTGGDAIFKPHVATIPSGRTSPVASSLCELPFEQGGMMAKRKTTGAPILPAHLFDEIYQLWGEDGAVEILDRVQLGEMTVEQVETALRRPDIQPEDWQRFEEGWRPDGCKPQLRRSFYNRHERNIDVRPPASIIGIAPRRRAASMIPTGDRPSLPMRRLTMSENTPADVPASALGPLRRPASPTRRCSSVPRRCVPRSNAKPRPSRARSRPSSAAPAAARRRVGRRAPPDRSSARGEIRLFGTERFTALVPDSRYTNQPGKSSIPRCCPAACQRTKRVLGRDNSKEVGRMVRSIVIPHDQTRSPRLRHLADLSDFHAAVDGYLEPLEVPSLDVTIYMCEAARRDRRPPNTRATALWWYYSAQPTLCPLILGDIIITGNGEGLSAEGNDVPEPVVHQLLGPCRYVVQGTPHGNDCWHNTYARFDNLFDAALWCMLFSATMRPGPQFRILRQITDGDLLGGERSWLGVTVYVNEEGLLRQLPFNPRATFLWWYFVPEARQTAMLVGSALIAGLPDRSGDSTDVPGEVVAMLTEQAEWRVEVRTVGDPKWYRNQMTYSDYFEALVWAMDTLERWSLAEDTRVVPAVPEELAARDSAPSAA</sequence>
<dbReference type="AlphaFoldDB" id="A0A914D4Q2"/>
<dbReference type="Pfam" id="PF12957">
    <property type="entry name" value="DUF3846"/>
    <property type="match status" value="1"/>
</dbReference>
<protein>
    <recommendedName>
        <fullName evidence="2">DUF3846 domain-containing protein</fullName>
    </recommendedName>
</protein>